<reference evidence="1 2" key="1">
    <citation type="submission" date="2011-03" db="EMBL/GenBank/DDBJ databases">
        <authorList>
            <person name="Muzny D."/>
            <person name="Qin X."/>
            <person name="Deng J."/>
            <person name="Jiang H."/>
            <person name="Liu Y."/>
            <person name="Qu J."/>
            <person name="Song X.-Z."/>
            <person name="Zhang L."/>
            <person name="Thornton R."/>
            <person name="Coyle M."/>
            <person name="Francisco L."/>
            <person name="Jackson L."/>
            <person name="Javaid M."/>
            <person name="Korchina V."/>
            <person name="Kovar C."/>
            <person name="Mata R."/>
            <person name="Mathew T."/>
            <person name="Ngo R."/>
            <person name="Nguyen L."/>
            <person name="Nguyen N."/>
            <person name="Okwuonu G."/>
            <person name="Ongeri F."/>
            <person name="Pham C."/>
            <person name="Simmons D."/>
            <person name="Wilczek-Boney K."/>
            <person name="Hale W."/>
            <person name="Jakkamsetti A."/>
            <person name="Pham P."/>
            <person name="Ruth R."/>
            <person name="San Lucas F."/>
            <person name="Warren J."/>
            <person name="Zhang J."/>
            <person name="Zhao Z."/>
            <person name="Zhou C."/>
            <person name="Zhu D."/>
            <person name="Lee S."/>
            <person name="Bess C."/>
            <person name="Blankenburg K."/>
            <person name="Forbes L."/>
            <person name="Fu Q."/>
            <person name="Gubbala S."/>
            <person name="Hirani K."/>
            <person name="Jayaseelan J.C."/>
            <person name="Lara F."/>
            <person name="Munidasa M."/>
            <person name="Palculict T."/>
            <person name="Patil S."/>
            <person name="Pu L.-L."/>
            <person name="Saada N."/>
            <person name="Tang L."/>
            <person name="Weissenberger G."/>
            <person name="Zhu Y."/>
            <person name="Hemphill L."/>
            <person name="Shang Y."/>
            <person name="Youmans B."/>
            <person name="Ayvaz T."/>
            <person name="Ross M."/>
            <person name="Santibanez J."/>
            <person name="Aqrawi P."/>
            <person name="Gross S."/>
            <person name="Joshi V."/>
            <person name="Fowler G."/>
            <person name="Nazareth L."/>
            <person name="Reid J."/>
            <person name="Worley K."/>
            <person name="Petrosino J."/>
            <person name="Highlander S."/>
            <person name="Gibbs R."/>
        </authorList>
    </citation>
    <scope>NUCLEOTIDE SEQUENCE [LARGE SCALE GENOMIC DNA]</scope>
    <source>
        <strain evidence="1 2">SK1087</strain>
    </source>
</reference>
<dbReference type="AlphaFoldDB" id="F3SG81"/>
<proteinExistence type="predicted"/>
<comment type="caution">
    <text evidence="1">The sequence shown here is derived from an EMBL/GenBank/DDBJ whole genome shotgun (WGS) entry which is preliminary data.</text>
</comment>
<accession>F3SG81</accession>
<evidence type="ECO:0000313" key="1">
    <source>
        <dbReference type="EMBL" id="EGG40768.1"/>
    </source>
</evidence>
<sequence length="52" mass="5980">MVGDFLMSGFLPLISLILPLVQKAEIFQKRLAIIVSEVKKRRKDHVSRNEKS</sequence>
<dbReference type="Proteomes" id="UP000003378">
    <property type="component" value="Unassembled WGS sequence"/>
</dbReference>
<protein>
    <submittedName>
        <fullName evidence="1">Uncharacterized protein</fullName>
    </submittedName>
</protein>
<evidence type="ECO:0000313" key="2">
    <source>
        <dbReference type="Proteomes" id="UP000003378"/>
    </source>
</evidence>
<name>F3SG81_STRSA</name>
<dbReference type="EMBL" id="AFDP01000002">
    <property type="protein sequence ID" value="EGG40768.1"/>
    <property type="molecule type" value="Genomic_DNA"/>
</dbReference>
<organism evidence="1 2">
    <name type="scientific">Streptococcus sanguinis SK1087</name>
    <dbReference type="NCBI Taxonomy" id="888824"/>
    <lineage>
        <taxon>Bacteria</taxon>
        <taxon>Bacillati</taxon>
        <taxon>Bacillota</taxon>
        <taxon>Bacilli</taxon>
        <taxon>Lactobacillales</taxon>
        <taxon>Streptococcaceae</taxon>
        <taxon>Streptococcus</taxon>
    </lineage>
</organism>
<dbReference type="HOGENOM" id="CLU_3189735_0_0_9"/>
<gene>
    <name evidence="1" type="ORF">HMPREF9397_0153</name>
</gene>